<feature type="compositionally biased region" description="Basic residues" evidence="1">
    <location>
        <begin position="366"/>
        <end position="375"/>
    </location>
</feature>
<evidence type="ECO:0000313" key="3">
    <source>
        <dbReference type="EMBL" id="KAI0515895.1"/>
    </source>
</evidence>
<dbReference type="InterPro" id="IPR040256">
    <property type="entry name" value="At4g02000-like"/>
</dbReference>
<name>A0A8T3BNF5_DENNO</name>
<dbReference type="InterPro" id="IPR025558">
    <property type="entry name" value="DUF4283"/>
</dbReference>
<feature type="region of interest" description="Disordered" evidence="1">
    <location>
        <begin position="492"/>
        <end position="511"/>
    </location>
</feature>
<organism evidence="3 4">
    <name type="scientific">Dendrobium nobile</name>
    <name type="common">Orchid</name>
    <dbReference type="NCBI Taxonomy" id="94219"/>
    <lineage>
        <taxon>Eukaryota</taxon>
        <taxon>Viridiplantae</taxon>
        <taxon>Streptophyta</taxon>
        <taxon>Embryophyta</taxon>
        <taxon>Tracheophyta</taxon>
        <taxon>Spermatophyta</taxon>
        <taxon>Magnoliopsida</taxon>
        <taxon>Liliopsida</taxon>
        <taxon>Asparagales</taxon>
        <taxon>Orchidaceae</taxon>
        <taxon>Epidendroideae</taxon>
        <taxon>Malaxideae</taxon>
        <taxon>Dendrobiinae</taxon>
        <taxon>Dendrobium</taxon>
    </lineage>
</organism>
<dbReference type="OrthoDB" id="1939300at2759"/>
<feature type="compositionally biased region" description="Polar residues" evidence="1">
    <location>
        <begin position="559"/>
        <end position="575"/>
    </location>
</feature>
<gene>
    <name evidence="3" type="ORF">KFK09_008563</name>
</gene>
<dbReference type="Pfam" id="PF14111">
    <property type="entry name" value="DUF4283"/>
    <property type="match status" value="1"/>
</dbReference>
<evidence type="ECO:0000259" key="2">
    <source>
        <dbReference type="Pfam" id="PF14111"/>
    </source>
</evidence>
<reference evidence="3" key="1">
    <citation type="journal article" date="2022" name="Front. Genet.">
        <title>Chromosome-Scale Assembly of the Dendrobium nobile Genome Provides Insights Into the Molecular Mechanism of the Biosynthesis of the Medicinal Active Ingredient of Dendrobium.</title>
        <authorList>
            <person name="Xu Q."/>
            <person name="Niu S.-C."/>
            <person name="Li K.-L."/>
            <person name="Zheng P.-J."/>
            <person name="Zhang X.-J."/>
            <person name="Jia Y."/>
            <person name="Liu Y."/>
            <person name="Niu Y.-X."/>
            <person name="Yu L.-H."/>
            <person name="Chen D.-F."/>
            <person name="Zhang G.-Q."/>
        </authorList>
    </citation>
    <scope>NUCLEOTIDE SEQUENCE</scope>
    <source>
        <tissue evidence="3">Leaf</tissue>
    </source>
</reference>
<sequence>MKNKKIMKKSRRESSIFSLPPDLLEEILLEALADSPTPSRDIRYFRQMGLLLFHDESTRLHAIDLLNEISNDIHQCRKLASQIFRNMGFFGDSLRASPEKGLEGSLDPSVYDDAFPPLSNPIISSSVAGKKIPRSWDRILSGPSSNACEFLISPLLTEEEIINFPSEDIVDAADEWDLALVGYSLGKRPYYEALITAVKKLWNLKCSMKLISLSDEDFDLVWSRGAWFILGKPFIFQKWTPHFSPIREELSSVPIWFKIHDLPLCCWTPVGISKIATKVGHPLAVDALTASKSRLTYARVCVQVDASTTFPEIIPICVDGKIFNLKIQYEWRPTLCAHCRSLNHLTSNCSANPKPDINPTANPPRGRSKSRRPRPHSQNPKGLLPLPDPSNSIPELANDPLEKNGDTSMNRDDMNAPRLDNNVADIANQNISLTNHADNVRNKGLISEDGVGFQPVNESIEITLNVESNSLLGSKDPTHILTGTNLKIPNLNSPTSLNSSSNASTVRSEGQKASNILYSNKFSVLQDANEAESSSTMLGEDTGDPIESTAKYKNDKLEVSTTNKLHTSDPSSQRQTRGKGNRKGPYQKS</sequence>
<dbReference type="EMBL" id="JAGYWB010000007">
    <property type="protein sequence ID" value="KAI0515895.1"/>
    <property type="molecule type" value="Genomic_DNA"/>
</dbReference>
<proteinExistence type="predicted"/>
<accession>A0A8T3BNF5</accession>
<evidence type="ECO:0000313" key="4">
    <source>
        <dbReference type="Proteomes" id="UP000829196"/>
    </source>
</evidence>
<keyword evidence="4" id="KW-1185">Reference proteome</keyword>
<feature type="compositionally biased region" description="Low complexity" evidence="1">
    <location>
        <begin position="492"/>
        <end position="505"/>
    </location>
</feature>
<dbReference type="PANTHER" id="PTHR31286">
    <property type="entry name" value="GLYCINE-RICH CELL WALL STRUCTURAL PROTEIN 1.8-LIKE"/>
    <property type="match status" value="1"/>
</dbReference>
<dbReference type="AlphaFoldDB" id="A0A8T3BNF5"/>
<feature type="domain" description="DUF4283" evidence="2">
    <location>
        <begin position="173"/>
        <end position="245"/>
    </location>
</feature>
<comment type="caution">
    <text evidence="3">The sequence shown here is derived from an EMBL/GenBank/DDBJ whole genome shotgun (WGS) entry which is preliminary data.</text>
</comment>
<feature type="region of interest" description="Disordered" evidence="1">
    <location>
        <begin position="530"/>
        <end position="589"/>
    </location>
</feature>
<feature type="region of interest" description="Disordered" evidence="1">
    <location>
        <begin position="350"/>
        <end position="416"/>
    </location>
</feature>
<dbReference type="PANTHER" id="PTHR31286:SF180">
    <property type="entry name" value="OS10G0362600 PROTEIN"/>
    <property type="match status" value="1"/>
</dbReference>
<dbReference type="Proteomes" id="UP000829196">
    <property type="component" value="Unassembled WGS sequence"/>
</dbReference>
<evidence type="ECO:0000256" key="1">
    <source>
        <dbReference type="SAM" id="MobiDB-lite"/>
    </source>
</evidence>
<feature type="compositionally biased region" description="Basic and acidic residues" evidence="1">
    <location>
        <begin position="400"/>
        <end position="415"/>
    </location>
</feature>
<protein>
    <recommendedName>
        <fullName evidence="2">DUF4283 domain-containing protein</fullName>
    </recommendedName>
</protein>